<feature type="chain" id="PRO_5017604075" evidence="2">
    <location>
        <begin position="23"/>
        <end position="1225"/>
    </location>
</feature>
<dbReference type="InterPro" id="IPR052918">
    <property type="entry name" value="Motility_Chemotaxis_Reg"/>
</dbReference>
<evidence type="ECO:0000313" key="5">
    <source>
        <dbReference type="Proteomes" id="UP000263900"/>
    </source>
</evidence>
<keyword evidence="2" id="KW-0732">Signal</keyword>
<dbReference type="PROSITE" id="PS50093">
    <property type="entry name" value="PKD"/>
    <property type="match status" value="3"/>
</dbReference>
<dbReference type="InterPro" id="IPR013783">
    <property type="entry name" value="Ig-like_fold"/>
</dbReference>
<evidence type="ECO:0000313" key="4">
    <source>
        <dbReference type="EMBL" id="AXY77666.1"/>
    </source>
</evidence>
<dbReference type="InterPro" id="IPR022409">
    <property type="entry name" value="PKD/Chitinase_dom"/>
</dbReference>
<dbReference type="PANTHER" id="PTHR35580">
    <property type="entry name" value="CELL SURFACE GLYCOPROTEIN (S-LAYER PROTEIN)-LIKE PROTEIN"/>
    <property type="match status" value="1"/>
</dbReference>
<organism evidence="4 5">
    <name type="scientific">Paraflavitalea soli</name>
    <dbReference type="NCBI Taxonomy" id="2315862"/>
    <lineage>
        <taxon>Bacteria</taxon>
        <taxon>Pseudomonadati</taxon>
        <taxon>Bacteroidota</taxon>
        <taxon>Chitinophagia</taxon>
        <taxon>Chitinophagales</taxon>
        <taxon>Chitinophagaceae</taxon>
        <taxon>Paraflavitalea</taxon>
    </lineage>
</organism>
<sequence>MPLNRKKLIFIPILLAALRLTAQSGASSFEFTENKGQWEKQVRFKSTLSTGAFFLQQNGFTVVQHNGDDLNSFFEGNHEGDQRNATGNTRLRRPDRGPHGQPATPPPAPAVIRSHAYRVKFAGANENSIVVPDKPIPTHTSYFIGNDPSQWATDVPVYQAIVYKDIYPNIDIRYYSEYGRLKYDLIVRPGGDVSKIAMQYEGADKLSVKNNELIIKTSVGDLKELYPYSYEFDMTTGKKEVACNYELADKNTIKFRVANYSKTSTLIIDPTLVFCSFTGSSADQYGYTATPGPDGSLYSGGIVFDKGFPVTTGAYQVDFQGGSSSGGGKGVDMGIFKFTPNGQRAYATYLGGNGNDYPHSLICDAQGNLVIMGKTFSSNYPGTLKGKGGGSDIVVTKLNAAGTALIGSLRIGGTGNDGVNIKDQLGATMSPNATFRFYGDDSRSEVILDKANNIYVSAQTQSSGTTDGMPVTTGVFQSGNAGGQDGTIIKINPTCTDITWCTYLGGSGTDGAFVLALNPSTQELYVAGATTSTDFPPLSKPGVYQSAFGGGVTDGFISRISNDGSTLISTTYMGTASFDAIYGIHFDKASVPYIMGVTEGNWPVINAAYSIPNSKQFIAKLKPDLSGFIYSTVFGNGSAKPNISPVAFLVDRCENVYISGWGGWLVPNPNNANMDGVGNMPITPDAIKSTTDNRDFYFIVIKKDATGLLYGSYFGQEGGFGEHVDGGTSRYDEQGVIYQAVCANCAQDRDYPITKRFPTTPGVWAPTNGSRDCNLAAIKISFNFAGVAAGPKAYFNNLPDTMGCVPFTLVFRDTVRNAKSYEWDFDGDGITDKVTTNFEETFTFTAIGSYRVRLIAVDPATCNERDTAYITIRVRDDPADIDFTAIKDGNCESLIFKFINNSKHPTGKPFGPASFAWDFGDGTPITPTGDGPVTHGYTAPGTYPVRLILLDTNFCNQGDWKPLNLGVVANVEARVSTPAMGCAPYNAWFNNTSLGGHDYLWDFGDGSPLSTEMSPTHLYPNIGTYNIRLIVVDSNTCNKRDTLDFVLTVNRKPTAAFSITPITPEVNKPTTFLNQAIGGIRYKWLFGDGDSTITTDMQNVKHQYNATGTYTAHLIVFNEFDCTDTAERTVEALIDPLLDVPNAFTPGRGNRSSIVKVEGFGIGKMTWRIYNRWGQKVFETTNRSTGWDGTWQGKLQPMDVYTYTLDVVFTDGRTQRKTGDITLIR</sequence>
<dbReference type="SUPFAM" id="SSF49299">
    <property type="entry name" value="PKD domain"/>
    <property type="match status" value="4"/>
</dbReference>
<dbReference type="InterPro" id="IPR000601">
    <property type="entry name" value="PKD_dom"/>
</dbReference>
<feature type="domain" description="PKD" evidence="3">
    <location>
        <begin position="999"/>
        <end position="1034"/>
    </location>
</feature>
<dbReference type="CDD" id="cd00146">
    <property type="entry name" value="PKD"/>
    <property type="match status" value="4"/>
</dbReference>
<feature type="signal peptide" evidence="2">
    <location>
        <begin position="1"/>
        <end position="22"/>
    </location>
</feature>
<feature type="region of interest" description="Disordered" evidence="1">
    <location>
        <begin position="72"/>
        <end position="110"/>
    </location>
</feature>
<dbReference type="AlphaFoldDB" id="A0A3B7MXB0"/>
<dbReference type="RefSeq" id="WP_119053539.1">
    <property type="nucleotide sequence ID" value="NZ_CP032157.1"/>
</dbReference>
<dbReference type="Pfam" id="PF25778">
    <property type="entry name" value="DUF7948"/>
    <property type="match status" value="1"/>
</dbReference>
<reference evidence="4 5" key="1">
    <citation type="submission" date="2018-09" db="EMBL/GenBank/DDBJ databases">
        <title>Genome sequencing of strain 6GH32-13.</title>
        <authorList>
            <person name="Weon H.-Y."/>
            <person name="Heo J."/>
            <person name="Kwon S.-W."/>
        </authorList>
    </citation>
    <scope>NUCLEOTIDE SEQUENCE [LARGE SCALE GENOMIC DNA]</scope>
    <source>
        <strain evidence="4 5">5GH32-13</strain>
    </source>
</reference>
<dbReference type="PANTHER" id="PTHR35580:SF1">
    <property type="entry name" value="PHYTASE-LIKE DOMAIN-CONTAINING PROTEIN"/>
    <property type="match status" value="1"/>
</dbReference>
<protein>
    <submittedName>
        <fullName evidence="4">PKD domain-containing protein</fullName>
    </submittedName>
</protein>
<dbReference type="Pfam" id="PF18911">
    <property type="entry name" value="PKD_4"/>
    <property type="match status" value="3"/>
</dbReference>
<dbReference type="SMART" id="SM00089">
    <property type="entry name" value="PKD"/>
    <property type="match status" value="3"/>
</dbReference>
<gene>
    <name evidence="4" type="ORF">D3H65_28410</name>
</gene>
<dbReference type="InterPro" id="IPR057708">
    <property type="entry name" value="DUF7948"/>
</dbReference>
<keyword evidence="5" id="KW-1185">Reference proteome</keyword>
<proteinExistence type="predicted"/>
<dbReference type="OrthoDB" id="1652165at2"/>
<dbReference type="EMBL" id="CP032157">
    <property type="protein sequence ID" value="AXY77666.1"/>
    <property type="molecule type" value="Genomic_DNA"/>
</dbReference>
<evidence type="ECO:0000256" key="1">
    <source>
        <dbReference type="SAM" id="MobiDB-lite"/>
    </source>
</evidence>
<dbReference type="Proteomes" id="UP000263900">
    <property type="component" value="Chromosome"/>
</dbReference>
<dbReference type="InterPro" id="IPR035986">
    <property type="entry name" value="PKD_dom_sf"/>
</dbReference>
<dbReference type="KEGG" id="pseg:D3H65_28410"/>
<accession>A0A3B7MXB0</accession>
<feature type="domain" description="PKD" evidence="3">
    <location>
        <begin position="906"/>
        <end position="952"/>
    </location>
</feature>
<name>A0A3B7MXB0_9BACT</name>
<feature type="domain" description="PKD" evidence="3">
    <location>
        <begin position="1082"/>
        <end position="1137"/>
    </location>
</feature>
<dbReference type="Gene3D" id="2.60.40.10">
    <property type="entry name" value="Immunoglobulins"/>
    <property type="match status" value="4"/>
</dbReference>
<evidence type="ECO:0000256" key="2">
    <source>
        <dbReference type="SAM" id="SignalP"/>
    </source>
</evidence>
<evidence type="ECO:0000259" key="3">
    <source>
        <dbReference type="PROSITE" id="PS50093"/>
    </source>
</evidence>
<dbReference type="Pfam" id="PF13585">
    <property type="entry name" value="CHU_C"/>
    <property type="match status" value="1"/>
</dbReference>